<dbReference type="NCBIfam" id="NF002327">
    <property type="entry name" value="PRK01286.1-2"/>
    <property type="match status" value="1"/>
</dbReference>
<dbReference type="InterPro" id="IPR026875">
    <property type="entry name" value="PHydrolase_assoc_dom"/>
</dbReference>
<dbReference type="Pfam" id="PF01966">
    <property type="entry name" value="HD"/>
    <property type="match status" value="1"/>
</dbReference>
<dbReference type="SMART" id="SM00471">
    <property type="entry name" value="HDc"/>
    <property type="match status" value="1"/>
</dbReference>
<dbReference type="OrthoDB" id="9803619at2"/>
<keyword evidence="4" id="KW-1185">Reference proteome</keyword>
<dbReference type="SUPFAM" id="SSF109604">
    <property type="entry name" value="HD-domain/PDEase-like"/>
    <property type="match status" value="1"/>
</dbReference>
<keyword evidence="1" id="KW-0378">Hydrolase</keyword>
<accession>A0A4R3KDM7</accession>
<comment type="caution">
    <text evidence="3">The sequence shown here is derived from an EMBL/GenBank/DDBJ whole genome shotgun (WGS) entry which is preliminary data.</text>
</comment>
<protein>
    <submittedName>
        <fullName evidence="3">dGTPase</fullName>
    </submittedName>
</protein>
<sequence>MNVRERTEELEYTILSIDAAKSREAKRSREEPMCPFRTAYQRDRDRILHSKSFRRLKHKTQVYITSGDHYRTRMTHSLEVAQISRTIARGLRLNEDLTEAIALGHDVGHTPFSHAGEEAMNHLVGHFAHNEQSLRMVEYLEKNGQGLNLTLAVKDGILNHTGKTAPFTLEGRIVKIADRIAYLCHDFDDSLRSGLLKKTDLPKAVSATLGEDHSAMITGMVNDMILSSTDKHDILLSEHMAEVMNIFRNFMFEHIYHSPMLAKERKQACFVIEQLFDYYMKHFHKLPQEFREREEHWGKQQIVVDYIAGLTDSYAVAKFNDIFVPPVWRQWMKAE</sequence>
<proteinExistence type="predicted"/>
<name>A0A4R3KDM7_9FIRM</name>
<evidence type="ECO:0000313" key="3">
    <source>
        <dbReference type="EMBL" id="TCS81384.1"/>
    </source>
</evidence>
<dbReference type="PANTHER" id="PTHR35795">
    <property type="entry name" value="SLR1885 PROTEIN"/>
    <property type="match status" value="1"/>
</dbReference>
<dbReference type="GO" id="GO:0016787">
    <property type="term" value="F:hydrolase activity"/>
    <property type="evidence" value="ECO:0007669"/>
    <property type="project" value="UniProtKB-KW"/>
</dbReference>
<evidence type="ECO:0000313" key="4">
    <source>
        <dbReference type="Proteomes" id="UP000295188"/>
    </source>
</evidence>
<evidence type="ECO:0000259" key="2">
    <source>
        <dbReference type="PROSITE" id="PS51831"/>
    </source>
</evidence>
<dbReference type="Gene3D" id="1.10.3210.10">
    <property type="entry name" value="Hypothetical protein af1432"/>
    <property type="match status" value="1"/>
</dbReference>
<organism evidence="3 4">
    <name type="scientific">Pectinatus cerevisiiphilus</name>
    <dbReference type="NCBI Taxonomy" id="86956"/>
    <lineage>
        <taxon>Bacteria</taxon>
        <taxon>Bacillati</taxon>
        <taxon>Bacillota</taxon>
        <taxon>Negativicutes</taxon>
        <taxon>Selenomonadales</taxon>
        <taxon>Selenomonadaceae</taxon>
        <taxon>Pectinatus</taxon>
    </lineage>
</organism>
<dbReference type="Pfam" id="PF13286">
    <property type="entry name" value="HD_assoc"/>
    <property type="match status" value="1"/>
</dbReference>
<dbReference type="Proteomes" id="UP000295188">
    <property type="component" value="Unassembled WGS sequence"/>
</dbReference>
<evidence type="ECO:0000256" key="1">
    <source>
        <dbReference type="ARBA" id="ARBA00022801"/>
    </source>
</evidence>
<feature type="domain" description="HD" evidence="2">
    <location>
        <begin position="73"/>
        <end position="183"/>
    </location>
</feature>
<dbReference type="InterPro" id="IPR006674">
    <property type="entry name" value="HD_domain"/>
</dbReference>
<dbReference type="PANTHER" id="PTHR35795:SF1">
    <property type="entry name" value="BIS(5'-NUCLEOSYL)-TETRAPHOSPHATASE, SYMMETRICAL"/>
    <property type="match status" value="1"/>
</dbReference>
<reference evidence="3 4" key="1">
    <citation type="submission" date="2019-03" db="EMBL/GenBank/DDBJ databases">
        <title>Genomic Encyclopedia of Type Strains, Phase IV (KMG-IV): sequencing the most valuable type-strain genomes for metagenomic binning, comparative biology and taxonomic classification.</title>
        <authorList>
            <person name="Goeker M."/>
        </authorList>
    </citation>
    <scope>NUCLEOTIDE SEQUENCE [LARGE SCALE GENOMIC DNA]</scope>
    <source>
        <strain evidence="3 4">DSM 20467</strain>
    </source>
</reference>
<dbReference type="RefSeq" id="WP_132547232.1">
    <property type="nucleotide sequence ID" value="NZ_SMAA01000002.1"/>
</dbReference>
<dbReference type="AlphaFoldDB" id="A0A4R3KDM7"/>
<dbReference type="EMBL" id="SMAA01000002">
    <property type="protein sequence ID" value="TCS81384.1"/>
    <property type="molecule type" value="Genomic_DNA"/>
</dbReference>
<dbReference type="InterPro" id="IPR051094">
    <property type="entry name" value="Diverse_Catalytic_Enzymes"/>
</dbReference>
<dbReference type="PROSITE" id="PS51831">
    <property type="entry name" value="HD"/>
    <property type="match status" value="1"/>
</dbReference>
<gene>
    <name evidence="3" type="ORF">EDC37_10284</name>
</gene>
<dbReference type="InterPro" id="IPR003607">
    <property type="entry name" value="HD/PDEase_dom"/>
</dbReference>
<dbReference type="CDD" id="cd00077">
    <property type="entry name" value="HDc"/>
    <property type="match status" value="1"/>
</dbReference>